<feature type="non-terminal residue" evidence="2">
    <location>
        <position position="103"/>
    </location>
</feature>
<feature type="non-terminal residue" evidence="2">
    <location>
        <position position="1"/>
    </location>
</feature>
<feature type="compositionally biased region" description="Pro residues" evidence="1">
    <location>
        <begin position="81"/>
        <end position="94"/>
    </location>
</feature>
<dbReference type="Proteomes" id="UP000069705">
    <property type="component" value="Unassembled WGS sequence"/>
</dbReference>
<dbReference type="AlphaFoldDB" id="A0A117IGP1"/>
<reference evidence="2 3" key="1">
    <citation type="journal article" date="2016" name="Genome Announc.">
        <title>Draft Genome Sequences of Five Rapidly Growing Mycobacterium Species, M. thermoresistibile, M. fortuitum subsp. acetamidolyticum, M. canariasense, M. brisbanense, and M. novocastrense.</title>
        <authorList>
            <person name="Katahira K."/>
            <person name="Ogura Y."/>
            <person name="Gotoh Y."/>
            <person name="Hayashi T."/>
        </authorList>
    </citation>
    <scope>NUCLEOTIDE SEQUENCE [LARGE SCALE GENOMIC DNA]</scope>
    <source>
        <strain evidence="2 3">JCM6368</strain>
    </source>
</reference>
<proteinExistence type="predicted"/>
<evidence type="ECO:0000313" key="2">
    <source>
        <dbReference type="EMBL" id="GAT06174.1"/>
    </source>
</evidence>
<comment type="caution">
    <text evidence="2">The sequence shown here is derived from an EMBL/GenBank/DDBJ whole genome shotgun (WGS) entry which is preliminary data.</text>
</comment>
<accession>A0A117IGP1</accession>
<protein>
    <submittedName>
        <fullName evidence="2">Uncharacterized protein</fullName>
    </submittedName>
</protein>
<feature type="region of interest" description="Disordered" evidence="1">
    <location>
        <begin position="33"/>
        <end position="103"/>
    </location>
</feature>
<dbReference type="EMBL" id="BCSZ01000066">
    <property type="protein sequence ID" value="GAT06174.1"/>
    <property type="molecule type" value="Genomic_DNA"/>
</dbReference>
<name>A0A117IGP1_MYCFO</name>
<sequence>SYRRICGAASPGIAARRWPAGVTSAWPCRPRSTSAIHIHPGSGAATRTPTGCCGSGSKKAPTSAATPRPTSNPSRTSSTPDPGPPWTTTPPPNASPHSSTKPH</sequence>
<reference evidence="3" key="2">
    <citation type="submission" date="2016-02" db="EMBL/GenBank/DDBJ databases">
        <title>Draft genome sequence of five rapidly growing Mycobacterium species.</title>
        <authorList>
            <person name="Katahira K."/>
            <person name="Gotou Y."/>
            <person name="Iida K."/>
            <person name="Ogura Y."/>
            <person name="Hayashi T."/>
        </authorList>
    </citation>
    <scope>NUCLEOTIDE SEQUENCE [LARGE SCALE GENOMIC DNA]</scope>
    <source>
        <strain evidence="3">JCM6368</strain>
    </source>
</reference>
<feature type="compositionally biased region" description="Low complexity" evidence="1">
    <location>
        <begin position="66"/>
        <end position="80"/>
    </location>
</feature>
<evidence type="ECO:0000313" key="3">
    <source>
        <dbReference type="Proteomes" id="UP000069705"/>
    </source>
</evidence>
<gene>
    <name evidence="2" type="ORF">RMCFA_6285</name>
</gene>
<organism evidence="2 3">
    <name type="scientific">Mycolicibacterium fortuitum subsp. acetamidolyticum</name>
    <dbReference type="NCBI Taxonomy" id="144550"/>
    <lineage>
        <taxon>Bacteria</taxon>
        <taxon>Bacillati</taxon>
        <taxon>Actinomycetota</taxon>
        <taxon>Actinomycetes</taxon>
        <taxon>Mycobacteriales</taxon>
        <taxon>Mycobacteriaceae</taxon>
        <taxon>Mycolicibacterium</taxon>
    </lineage>
</organism>
<evidence type="ECO:0000256" key="1">
    <source>
        <dbReference type="SAM" id="MobiDB-lite"/>
    </source>
</evidence>